<proteinExistence type="predicted"/>
<dbReference type="Proteomes" id="UP000005090">
    <property type="component" value="Chromosome"/>
</dbReference>
<protein>
    <submittedName>
        <fullName evidence="2">Uncharacterized protein</fullName>
    </submittedName>
</protein>
<dbReference type="STRING" id="686340.Metal_1258"/>
<feature type="region of interest" description="Disordered" evidence="1">
    <location>
        <begin position="1"/>
        <end position="22"/>
    </location>
</feature>
<sequence>MQIPSRAGIPLGIQAERERRTPMSRNFHAPLLASLLRFAPRAAHCLRHTGLPASGVFSSVPLTCNNLR</sequence>
<keyword evidence="3" id="KW-1185">Reference proteome</keyword>
<dbReference type="AlphaFoldDB" id="H8GIN2"/>
<organism evidence="2 3">
    <name type="scientific">Methylomicrobium album BG8</name>
    <dbReference type="NCBI Taxonomy" id="686340"/>
    <lineage>
        <taxon>Bacteria</taxon>
        <taxon>Pseudomonadati</taxon>
        <taxon>Pseudomonadota</taxon>
        <taxon>Gammaproteobacteria</taxon>
        <taxon>Methylococcales</taxon>
        <taxon>Methylococcaceae</taxon>
        <taxon>Methylomicrobium</taxon>
    </lineage>
</organism>
<gene>
    <name evidence="2" type="ORF">Metal_1258</name>
</gene>
<accession>H8GIN2</accession>
<evidence type="ECO:0000313" key="3">
    <source>
        <dbReference type="Proteomes" id="UP000005090"/>
    </source>
</evidence>
<name>H8GIN2_METAL</name>
<dbReference type="EMBL" id="CM001475">
    <property type="protein sequence ID" value="EIC29059.1"/>
    <property type="molecule type" value="Genomic_DNA"/>
</dbReference>
<evidence type="ECO:0000313" key="2">
    <source>
        <dbReference type="EMBL" id="EIC29059.1"/>
    </source>
</evidence>
<dbReference type="HOGENOM" id="CLU_2789093_0_0_6"/>
<reference evidence="2 3" key="1">
    <citation type="journal article" date="2013" name="Genome Announc.">
        <title>Genome Sequence of the Obligate Gammaproteobacterial Methanotroph Methylomicrobium album Strain BG8.</title>
        <authorList>
            <person name="Kits K.D."/>
            <person name="Kalyuzhnaya M.G."/>
            <person name="Klotz M.G."/>
            <person name="Jetten M.S."/>
            <person name="Op den Camp H.J."/>
            <person name="Vuilleumier S."/>
            <person name="Bringel F."/>
            <person name="Dispirito A.A."/>
            <person name="Murrell J.C."/>
            <person name="Bruce D."/>
            <person name="Cheng J.F."/>
            <person name="Copeland A."/>
            <person name="Goodwin L."/>
            <person name="Hauser L."/>
            <person name="Lajus A."/>
            <person name="Land M.L."/>
            <person name="Lapidus A."/>
            <person name="Lucas S."/>
            <person name="Medigue C."/>
            <person name="Pitluck S."/>
            <person name="Woyke T."/>
            <person name="Zeytun A."/>
            <person name="Stein L.Y."/>
        </authorList>
    </citation>
    <scope>NUCLEOTIDE SEQUENCE [LARGE SCALE GENOMIC DNA]</scope>
    <source>
        <strain evidence="2 3">BG8</strain>
    </source>
</reference>
<evidence type="ECO:0000256" key="1">
    <source>
        <dbReference type="SAM" id="MobiDB-lite"/>
    </source>
</evidence>